<dbReference type="InterPro" id="IPR045863">
    <property type="entry name" value="CorA_TM1_TM2"/>
</dbReference>
<proteinExistence type="inferred from homology"/>
<dbReference type="InterPro" id="IPR002523">
    <property type="entry name" value="MgTranspt_CorA/ZnTranspt_ZntB"/>
</dbReference>
<keyword evidence="3" id="KW-0813">Transport</keyword>
<feature type="region of interest" description="Disordered" evidence="8">
    <location>
        <begin position="302"/>
        <end position="321"/>
    </location>
</feature>
<keyword evidence="5 9" id="KW-0812">Transmembrane</keyword>
<dbReference type="GO" id="GO:0015087">
    <property type="term" value="F:cobalt ion transmembrane transporter activity"/>
    <property type="evidence" value="ECO:0007669"/>
    <property type="project" value="TreeGrafter"/>
</dbReference>
<protein>
    <recommendedName>
        <fullName evidence="12">Magnesium transport protein CorA</fullName>
    </recommendedName>
</protein>
<keyword evidence="11" id="KW-1185">Reference proteome</keyword>
<dbReference type="EMBL" id="NAJL01000019">
    <property type="protein sequence ID" value="TKA28121.1"/>
    <property type="molecule type" value="Genomic_DNA"/>
</dbReference>
<keyword evidence="7 9" id="KW-0472">Membrane</keyword>
<sequence>MASVRATLTKSYQTLQGPGLVGAEPGSQAELEKLQQIADGGKGDVEVKIIDYSTDRIEQHDLSSNAFADEGRALGKPEWAACRWIYVNGLDTNVITKLGEKEGLHRLAVEDILHTSTPTKVDWYRDHCFIVLTLQKLVELRSETQQRRLNNPLDHLPRYRSNVRHQKWSTLTPRKHTVSVEQVSLVLKGDNTVITIFERSGPEILKPLLTRLESSKTVIRSSNDASTLVQAVIDTIIDISLPIGKDFSDAFGELEQEVLMNPNVNQSTEIYTLRSELSRFRDLIVPIGAAVRTLRDSDVSEIKASHGIPRPPTSPGDPGVNSNPLISHVTRTYLSDVHDHITTLTTTTHALVRSAENLTSLIFNLITAKQNESVRQLTVVSTFFLPLTFLTGYFGMNFDPMPVVNDNSDVMFWYIASPVMFSIALMMWARSSRANRRLGWLWRRPSVEKRESKR</sequence>
<dbReference type="AlphaFoldDB" id="A0A4U0TZS5"/>
<evidence type="ECO:0000256" key="1">
    <source>
        <dbReference type="ARBA" id="ARBA00004651"/>
    </source>
</evidence>
<dbReference type="GO" id="GO:0000287">
    <property type="term" value="F:magnesium ion binding"/>
    <property type="evidence" value="ECO:0007669"/>
    <property type="project" value="TreeGrafter"/>
</dbReference>
<reference evidence="10 11" key="1">
    <citation type="submission" date="2017-03" db="EMBL/GenBank/DDBJ databases">
        <title>Genomes of endolithic fungi from Antarctica.</title>
        <authorList>
            <person name="Coleine C."/>
            <person name="Masonjones S."/>
            <person name="Stajich J.E."/>
        </authorList>
    </citation>
    <scope>NUCLEOTIDE SEQUENCE [LARGE SCALE GENOMIC DNA]</scope>
    <source>
        <strain evidence="10 11">CCFEE 6315</strain>
    </source>
</reference>
<comment type="caution">
    <text evidence="10">The sequence shown here is derived from an EMBL/GenBank/DDBJ whole genome shotgun (WGS) entry which is preliminary data.</text>
</comment>
<dbReference type="InterPro" id="IPR045861">
    <property type="entry name" value="CorA_cytoplasmic_dom"/>
</dbReference>
<evidence type="ECO:0000256" key="2">
    <source>
        <dbReference type="ARBA" id="ARBA00009765"/>
    </source>
</evidence>
<comment type="similarity">
    <text evidence="2">Belongs to the CorA metal ion transporter (MIT) (TC 1.A.35) family.</text>
</comment>
<organism evidence="10 11">
    <name type="scientific">Salinomyces thailandicus</name>
    <dbReference type="NCBI Taxonomy" id="706561"/>
    <lineage>
        <taxon>Eukaryota</taxon>
        <taxon>Fungi</taxon>
        <taxon>Dikarya</taxon>
        <taxon>Ascomycota</taxon>
        <taxon>Pezizomycotina</taxon>
        <taxon>Dothideomycetes</taxon>
        <taxon>Dothideomycetidae</taxon>
        <taxon>Mycosphaerellales</taxon>
        <taxon>Teratosphaeriaceae</taxon>
        <taxon>Salinomyces</taxon>
    </lineage>
</organism>
<evidence type="ECO:0000256" key="4">
    <source>
        <dbReference type="ARBA" id="ARBA00022475"/>
    </source>
</evidence>
<evidence type="ECO:0000256" key="7">
    <source>
        <dbReference type="ARBA" id="ARBA00023136"/>
    </source>
</evidence>
<dbReference type="Pfam" id="PF01544">
    <property type="entry name" value="CorA"/>
    <property type="match status" value="2"/>
</dbReference>
<dbReference type="SUPFAM" id="SSF143865">
    <property type="entry name" value="CorA soluble domain-like"/>
    <property type="match status" value="1"/>
</dbReference>
<evidence type="ECO:0000256" key="6">
    <source>
        <dbReference type="ARBA" id="ARBA00022989"/>
    </source>
</evidence>
<evidence type="ECO:0000256" key="5">
    <source>
        <dbReference type="ARBA" id="ARBA00022692"/>
    </source>
</evidence>
<gene>
    <name evidence="10" type="ORF">B0A50_04092</name>
</gene>
<dbReference type="Gene3D" id="3.30.460.20">
    <property type="entry name" value="CorA soluble domain-like"/>
    <property type="match status" value="1"/>
</dbReference>
<dbReference type="Proteomes" id="UP000308549">
    <property type="component" value="Unassembled WGS sequence"/>
</dbReference>
<dbReference type="PANTHER" id="PTHR46494:SF1">
    <property type="entry name" value="CORA FAMILY METAL ION TRANSPORTER (EUROFUNG)"/>
    <property type="match status" value="1"/>
</dbReference>
<dbReference type="PANTHER" id="PTHR46494">
    <property type="entry name" value="CORA FAMILY METAL ION TRANSPORTER (EUROFUNG)"/>
    <property type="match status" value="1"/>
</dbReference>
<evidence type="ECO:0000313" key="11">
    <source>
        <dbReference type="Proteomes" id="UP000308549"/>
    </source>
</evidence>
<dbReference type="GO" id="GO:0015095">
    <property type="term" value="F:magnesium ion transmembrane transporter activity"/>
    <property type="evidence" value="ECO:0007669"/>
    <property type="project" value="TreeGrafter"/>
</dbReference>
<dbReference type="GO" id="GO:0005886">
    <property type="term" value="C:plasma membrane"/>
    <property type="evidence" value="ECO:0007669"/>
    <property type="project" value="UniProtKB-SubCell"/>
</dbReference>
<evidence type="ECO:0000313" key="10">
    <source>
        <dbReference type="EMBL" id="TKA28121.1"/>
    </source>
</evidence>
<keyword evidence="6 9" id="KW-1133">Transmembrane helix</keyword>
<evidence type="ECO:0008006" key="12">
    <source>
        <dbReference type="Google" id="ProtNLM"/>
    </source>
</evidence>
<evidence type="ECO:0000256" key="9">
    <source>
        <dbReference type="SAM" id="Phobius"/>
    </source>
</evidence>
<keyword evidence="4" id="KW-1003">Cell membrane</keyword>
<dbReference type="Gene3D" id="1.20.58.340">
    <property type="entry name" value="Magnesium transport protein CorA, transmembrane region"/>
    <property type="match status" value="2"/>
</dbReference>
<dbReference type="OrthoDB" id="165352at2759"/>
<dbReference type="GO" id="GO:0050897">
    <property type="term" value="F:cobalt ion binding"/>
    <property type="evidence" value="ECO:0007669"/>
    <property type="project" value="TreeGrafter"/>
</dbReference>
<name>A0A4U0TZS5_9PEZI</name>
<comment type="subcellular location">
    <subcellularLocation>
        <location evidence="1">Cell membrane</location>
        <topology evidence="1">Multi-pass membrane protein</topology>
    </subcellularLocation>
</comment>
<feature type="transmembrane region" description="Helical" evidence="9">
    <location>
        <begin position="377"/>
        <end position="396"/>
    </location>
</feature>
<evidence type="ECO:0000256" key="3">
    <source>
        <dbReference type="ARBA" id="ARBA00022448"/>
    </source>
</evidence>
<dbReference type="SUPFAM" id="SSF144083">
    <property type="entry name" value="Magnesium transport protein CorA, transmembrane region"/>
    <property type="match status" value="1"/>
</dbReference>
<feature type="transmembrane region" description="Helical" evidence="9">
    <location>
        <begin position="411"/>
        <end position="429"/>
    </location>
</feature>
<evidence type="ECO:0000256" key="8">
    <source>
        <dbReference type="SAM" id="MobiDB-lite"/>
    </source>
</evidence>
<accession>A0A4U0TZS5</accession>